<sequence length="120" mass="14153">MALSVRACDDDEALEYLNDPSIIKLLSVSPESINPEWMRLIMDEKLLVLAKPDWKEVEIHVACRFRDRATVRETMQKGLEWLHWDFEIVWTTAPDERKGLVRMLESLDFRKVGSRWEHGN</sequence>
<proteinExistence type="predicted"/>
<protein>
    <submittedName>
        <fullName evidence="1">Uncharacterized protein</fullName>
    </submittedName>
</protein>
<evidence type="ECO:0000313" key="1">
    <source>
        <dbReference type="EMBL" id="CAB4141127.1"/>
    </source>
</evidence>
<gene>
    <name evidence="1" type="ORF">UFOVP412_23</name>
</gene>
<name>A0A6J5M6K5_9CAUD</name>
<organism evidence="1">
    <name type="scientific">uncultured Caudovirales phage</name>
    <dbReference type="NCBI Taxonomy" id="2100421"/>
    <lineage>
        <taxon>Viruses</taxon>
        <taxon>Duplodnaviria</taxon>
        <taxon>Heunggongvirae</taxon>
        <taxon>Uroviricota</taxon>
        <taxon>Caudoviricetes</taxon>
        <taxon>Peduoviridae</taxon>
        <taxon>Maltschvirus</taxon>
        <taxon>Maltschvirus maltsch</taxon>
    </lineage>
</organism>
<reference evidence="1" key="1">
    <citation type="submission" date="2020-04" db="EMBL/GenBank/DDBJ databases">
        <authorList>
            <person name="Chiriac C."/>
            <person name="Salcher M."/>
            <person name="Ghai R."/>
            <person name="Kavagutti S V."/>
        </authorList>
    </citation>
    <scope>NUCLEOTIDE SEQUENCE</scope>
</reference>
<accession>A0A6J5M6K5</accession>
<dbReference type="EMBL" id="LR796387">
    <property type="protein sequence ID" value="CAB4141127.1"/>
    <property type="molecule type" value="Genomic_DNA"/>
</dbReference>